<evidence type="ECO:0000256" key="1">
    <source>
        <dbReference type="ARBA" id="ARBA00004418"/>
    </source>
</evidence>
<accession>A0A0H1RCM3</accession>
<comment type="similarity">
    <text evidence="2">Belongs to the bacterial solute-binding protein 1 family.</text>
</comment>
<dbReference type="GO" id="GO:0042597">
    <property type="term" value="C:periplasmic space"/>
    <property type="evidence" value="ECO:0007669"/>
    <property type="project" value="UniProtKB-SubCell"/>
</dbReference>
<dbReference type="CDD" id="cd13585">
    <property type="entry name" value="PBP2_TMBP_like"/>
    <property type="match status" value="1"/>
</dbReference>
<evidence type="ECO:0000313" key="6">
    <source>
        <dbReference type="Proteomes" id="UP000035489"/>
    </source>
</evidence>
<name>A0A0H1RCM3_9HYPH</name>
<dbReference type="SUPFAM" id="SSF53850">
    <property type="entry name" value="Periplasmic binding protein-like II"/>
    <property type="match status" value="1"/>
</dbReference>
<evidence type="ECO:0000313" key="5">
    <source>
        <dbReference type="EMBL" id="KLK92616.1"/>
    </source>
</evidence>
<gene>
    <name evidence="5" type="ORF">AA309_13010</name>
</gene>
<dbReference type="RefSeq" id="WP_047189438.1">
    <property type="nucleotide sequence ID" value="NZ_LCYG01000032.1"/>
</dbReference>
<dbReference type="Gene3D" id="3.40.190.10">
    <property type="entry name" value="Periplasmic binding protein-like II"/>
    <property type="match status" value="2"/>
</dbReference>
<reference evidence="5 6" key="1">
    <citation type="submission" date="2015-05" db="EMBL/GenBank/DDBJ databases">
        <title>Draft genome sequence of Microvirga vignae strain BR3299, a novel nitrogen fixing bacteria isolated from Brazil semi-aired region.</title>
        <authorList>
            <person name="Zilli J.E."/>
            <person name="Passos S.R."/>
            <person name="Leite J."/>
            <person name="Baldani J.I."/>
            <person name="Xavier G.R."/>
            <person name="Rumjaneck N.G."/>
            <person name="Simoes-Araujo J.L."/>
        </authorList>
    </citation>
    <scope>NUCLEOTIDE SEQUENCE [LARGE SCALE GENOMIC DNA]</scope>
    <source>
        <strain evidence="5 6">BR3299</strain>
    </source>
</reference>
<dbReference type="PATRIC" id="fig|1225564.3.peg.3439"/>
<dbReference type="STRING" id="1225564.AA309_13010"/>
<organism evidence="5 6">
    <name type="scientific">Microvirga vignae</name>
    <dbReference type="NCBI Taxonomy" id="1225564"/>
    <lineage>
        <taxon>Bacteria</taxon>
        <taxon>Pseudomonadati</taxon>
        <taxon>Pseudomonadota</taxon>
        <taxon>Alphaproteobacteria</taxon>
        <taxon>Hyphomicrobiales</taxon>
        <taxon>Methylobacteriaceae</taxon>
        <taxon>Microvirga</taxon>
    </lineage>
</organism>
<dbReference type="Pfam" id="PF01547">
    <property type="entry name" value="SBP_bac_1"/>
    <property type="match status" value="1"/>
</dbReference>
<dbReference type="Proteomes" id="UP000035489">
    <property type="component" value="Unassembled WGS sequence"/>
</dbReference>
<dbReference type="PANTHER" id="PTHR43649">
    <property type="entry name" value="ARABINOSE-BINDING PROTEIN-RELATED"/>
    <property type="match status" value="1"/>
</dbReference>
<keyword evidence="4" id="KW-0732">Signal</keyword>
<keyword evidence="3" id="KW-0574">Periplasm</keyword>
<comment type="subcellular location">
    <subcellularLocation>
        <location evidence="1">Periplasm</location>
    </subcellularLocation>
</comment>
<feature type="chain" id="PRO_5002593213" evidence="4">
    <location>
        <begin position="22"/>
        <end position="406"/>
    </location>
</feature>
<feature type="signal peptide" evidence="4">
    <location>
        <begin position="1"/>
        <end position="21"/>
    </location>
</feature>
<evidence type="ECO:0000256" key="2">
    <source>
        <dbReference type="ARBA" id="ARBA00008520"/>
    </source>
</evidence>
<proteinExistence type="inferred from homology"/>
<sequence length="406" mass="43738">MRFTTLLVATALATMTGPALAQEKITLKFWDNQQTESGLSQYQQEAVKRFEAENPNIKVEVTTIPYPEYQQRLLTAVQGGNAPDVSTLDQIWIAAFAEAGAIIPLDEQAKTAGIKADAFFKGAWDSANYGGKLWGIPFNVDVWSFSFVNNALLKEAGVDPASMVSFNGLRAAAQKLTDPAKGRYGVGLFAHKGEDTVVVLDSFIFSNGGKVLDEAGKCALTSDAAVGALAFLQSLVPYAPKGILNASSGDMRELFLNKSLAVEFWPALEQPTLQKSSLDWDFVVGHAPEGKKPIGTFGGWNLAVYNSSPHKEAAWKFVQFLTREDVNGAVVDLIPANVKAAKAFVQANRKGGDRIIAHLENAAPRPLSPRYLEISEIQVQLAQNVYSGMDPKKAAATACAAIDALK</sequence>
<dbReference type="EMBL" id="LCYG01000032">
    <property type="protein sequence ID" value="KLK92616.1"/>
    <property type="molecule type" value="Genomic_DNA"/>
</dbReference>
<dbReference type="PANTHER" id="PTHR43649:SF12">
    <property type="entry name" value="DIACETYLCHITOBIOSE BINDING PROTEIN DASA"/>
    <property type="match status" value="1"/>
</dbReference>
<protein>
    <submittedName>
        <fullName evidence="5">ABC transporter substrate-binding protein</fullName>
    </submittedName>
</protein>
<evidence type="ECO:0000256" key="3">
    <source>
        <dbReference type="ARBA" id="ARBA00022764"/>
    </source>
</evidence>
<dbReference type="AlphaFoldDB" id="A0A0H1RCM3"/>
<dbReference type="OrthoDB" id="9805950at2"/>
<dbReference type="InterPro" id="IPR050490">
    <property type="entry name" value="Bact_solute-bd_prot1"/>
</dbReference>
<comment type="caution">
    <text evidence="5">The sequence shown here is derived from an EMBL/GenBank/DDBJ whole genome shotgun (WGS) entry which is preliminary data.</text>
</comment>
<keyword evidence="6" id="KW-1185">Reference proteome</keyword>
<evidence type="ECO:0000256" key="4">
    <source>
        <dbReference type="SAM" id="SignalP"/>
    </source>
</evidence>
<dbReference type="InterPro" id="IPR006059">
    <property type="entry name" value="SBP"/>
</dbReference>